<keyword evidence="1" id="KW-1133">Transmembrane helix</keyword>
<feature type="transmembrane region" description="Helical" evidence="1">
    <location>
        <begin position="6"/>
        <end position="25"/>
    </location>
</feature>
<dbReference type="AlphaFoldDB" id="A0A1G1YQD8"/>
<proteinExistence type="predicted"/>
<comment type="caution">
    <text evidence="2">The sequence shown here is derived from an EMBL/GenBank/DDBJ whole genome shotgun (WGS) entry which is preliminary data.</text>
</comment>
<dbReference type="EMBL" id="MHIP01000044">
    <property type="protein sequence ID" value="OGY53850.1"/>
    <property type="molecule type" value="Genomic_DNA"/>
</dbReference>
<evidence type="ECO:0000256" key="1">
    <source>
        <dbReference type="SAM" id="Phobius"/>
    </source>
</evidence>
<dbReference type="Proteomes" id="UP000176512">
    <property type="component" value="Unassembled WGS sequence"/>
</dbReference>
<evidence type="ECO:0000313" key="3">
    <source>
        <dbReference type="Proteomes" id="UP000176512"/>
    </source>
</evidence>
<protein>
    <submittedName>
        <fullName evidence="2">Uncharacterized protein</fullName>
    </submittedName>
</protein>
<accession>A0A1G1YQD8</accession>
<evidence type="ECO:0000313" key="2">
    <source>
        <dbReference type="EMBL" id="OGY53850.1"/>
    </source>
</evidence>
<keyword evidence="1" id="KW-0472">Membrane</keyword>
<organism evidence="2 3">
    <name type="scientific">Candidatus Buchananbacteria bacterium RIFCSPLOWO2_01_FULL_46_12</name>
    <dbReference type="NCBI Taxonomy" id="1797546"/>
    <lineage>
        <taxon>Bacteria</taxon>
        <taxon>Candidatus Buchananiibacteriota</taxon>
    </lineage>
</organism>
<reference evidence="2 3" key="1">
    <citation type="journal article" date="2016" name="Nat. Commun.">
        <title>Thousands of microbial genomes shed light on interconnected biogeochemical processes in an aquifer system.</title>
        <authorList>
            <person name="Anantharaman K."/>
            <person name="Brown C.T."/>
            <person name="Hug L.A."/>
            <person name="Sharon I."/>
            <person name="Castelle C.J."/>
            <person name="Probst A.J."/>
            <person name="Thomas B.C."/>
            <person name="Singh A."/>
            <person name="Wilkins M.J."/>
            <person name="Karaoz U."/>
            <person name="Brodie E.L."/>
            <person name="Williams K.H."/>
            <person name="Hubbard S.S."/>
            <person name="Banfield J.F."/>
        </authorList>
    </citation>
    <scope>NUCLEOTIDE SEQUENCE [LARGE SCALE GENOMIC DNA]</scope>
</reference>
<keyword evidence="1" id="KW-0812">Transmembrane</keyword>
<sequence length="90" mass="9723">MQQVLILVLIAVMLLTASVLWFGYFNKGPGSPVSVVKPEGAAEGIEGSVPQQVEINFDVLLLPILQDLKDPALPVLEPALKGRNNPFLPF</sequence>
<gene>
    <name evidence="2" type="ORF">A3A24_01160</name>
</gene>
<name>A0A1G1YQD8_9BACT</name>